<dbReference type="Proteomes" id="UP001161757">
    <property type="component" value="Unassembled WGS sequence"/>
</dbReference>
<dbReference type="Gene3D" id="3.30.70.100">
    <property type="match status" value="1"/>
</dbReference>
<dbReference type="InterPro" id="IPR013097">
    <property type="entry name" value="Dabb"/>
</dbReference>
<evidence type="ECO:0000313" key="3">
    <source>
        <dbReference type="Proteomes" id="UP001161757"/>
    </source>
</evidence>
<gene>
    <name evidence="2" type="ORF">HRR80_006128</name>
</gene>
<dbReference type="PROSITE" id="PS51502">
    <property type="entry name" value="S_R_A_B_BARREL"/>
    <property type="match status" value="1"/>
</dbReference>
<organism evidence="2 3">
    <name type="scientific">Exophiala dermatitidis</name>
    <name type="common">Black yeast-like fungus</name>
    <name type="synonym">Wangiella dermatitidis</name>
    <dbReference type="NCBI Taxonomy" id="5970"/>
    <lineage>
        <taxon>Eukaryota</taxon>
        <taxon>Fungi</taxon>
        <taxon>Dikarya</taxon>
        <taxon>Ascomycota</taxon>
        <taxon>Pezizomycotina</taxon>
        <taxon>Eurotiomycetes</taxon>
        <taxon>Chaetothyriomycetidae</taxon>
        <taxon>Chaetothyriales</taxon>
        <taxon>Herpotrichiellaceae</taxon>
        <taxon>Exophiala</taxon>
    </lineage>
</organism>
<dbReference type="InterPro" id="IPR011008">
    <property type="entry name" value="Dimeric_a/b-barrel"/>
</dbReference>
<sequence length="112" mass="12766">MAPSFVKRITLFKVPKEEDIDAILGQYEIMRTTAEKDGQKYIVSNEANRVLNTSEERSQGYTIVAVTTFKSKEDVEYYDKQCAAHKKLREFIAPRRTGFATLHYESELGPGA</sequence>
<proteinExistence type="predicted"/>
<comment type="caution">
    <text evidence="2">The sequence shown here is derived from an EMBL/GenBank/DDBJ whole genome shotgun (WGS) entry which is preliminary data.</text>
</comment>
<dbReference type="EMBL" id="JAJGCB010000012">
    <property type="protein sequence ID" value="KAJ8989993.1"/>
    <property type="molecule type" value="Genomic_DNA"/>
</dbReference>
<evidence type="ECO:0000313" key="2">
    <source>
        <dbReference type="EMBL" id="KAJ8989993.1"/>
    </source>
</evidence>
<name>A0AAN6ERJ9_EXODE</name>
<dbReference type="SUPFAM" id="SSF54909">
    <property type="entry name" value="Dimeric alpha+beta barrel"/>
    <property type="match status" value="1"/>
</dbReference>
<feature type="domain" description="Stress-response A/B barrel" evidence="1">
    <location>
        <begin position="6"/>
        <end position="104"/>
    </location>
</feature>
<dbReference type="Pfam" id="PF07876">
    <property type="entry name" value="Dabb"/>
    <property type="match status" value="1"/>
</dbReference>
<reference evidence="2" key="1">
    <citation type="submission" date="2023-01" db="EMBL/GenBank/DDBJ databases">
        <title>Exophiala dermititidis isolated from Cystic Fibrosis Patient.</title>
        <authorList>
            <person name="Kurbessoian T."/>
            <person name="Crocker A."/>
            <person name="Murante D."/>
            <person name="Hogan D.A."/>
            <person name="Stajich J.E."/>
        </authorList>
    </citation>
    <scope>NUCLEOTIDE SEQUENCE</scope>
    <source>
        <strain evidence="2">Ex8</strain>
    </source>
</reference>
<accession>A0AAN6ERJ9</accession>
<dbReference type="AlphaFoldDB" id="A0AAN6ERJ9"/>
<dbReference type="SMART" id="SM00886">
    <property type="entry name" value="Dabb"/>
    <property type="match status" value="1"/>
</dbReference>
<evidence type="ECO:0000259" key="1">
    <source>
        <dbReference type="PROSITE" id="PS51502"/>
    </source>
</evidence>
<protein>
    <recommendedName>
        <fullName evidence="1">Stress-response A/B barrel domain-containing protein</fullName>
    </recommendedName>
</protein>